<dbReference type="InterPro" id="IPR036582">
    <property type="entry name" value="Mao_N_sf"/>
</dbReference>
<dbReference type="AlphaFoldDB" id="A0A4R4E8H6"/>
<evidence type="ECO:0000259" key="1">
    <source>
        <dbReference type="Pfam" id="PF07833"/>
    </source>
</evidence>
<reference evidence="2 3" key="1">
    <citation type="submission" date="2019-03" db="EMBL/GenBank/DDBJ databases">
        <authorList>
            <person name="Kim M.K.M."/>
        </authorList>
    </citation>
    <scope>NUCLEOTIDE SEQUENCE [LARGE SCALE GENOMIC DNA]</scope>
    <source>
        <strain evidence="2 3">18JY21-1</strain>
    </source>
</reference>
<dbReference type="OrthoDB" id="2811497at2"/>
<dbReference type="PROSITE" id="PS51257">
    <property type="entry name" value="PROKAR_LIPOPROTEIN"/>
    <property type="match status" value="1"/>
</dbReference>
<dbReference type="Pfam" id="PF07833">
    <property type="entry name" value="Cu_amine_oxidN1"/>
    <property type="match status" value="1"/>
</dbReference>
<dbReference type="EMBL" id="SKFG01000016">
    <property type="protein sequence ID" value="TCZ75849.1"/>
    <property type="molecule type" value="Genomic_DNA"/>
</dbReference>
<dbReference type="Proteomes" id="UP000295418">
    <property type="component" value="Unassembled WGS sequence"/>
</dbReference>
<dbReference type="InterPro" id="IPR012854">
    <property type="entry name" value="Cu_amine_oxidase-like_N"/>
</dbReference>
<dbReference type="RefSeq" id="WP_132419038.1">
    <property type="nucleotide sequence ID" value="NZ_SKFG01000016.1"/>
</dbReference>
<dbReference type="SUPFAM" id="SSF55383">
    <property type="entry name" value="Copper amine oxidase, domain N"/>
    <property type="match status" value="1"/>
</dbReference>
<protein>
    <submittedName>
        <fullName evidence="2">Copper amine oxidase N-terminal domain-containing protein</fullName>
    </submittedName>
</protein>
<evidence type="ECO:0000313" key="2">
    <source>
        <dbReference type="EMBL" id="TCZ75849.1"/>
    </source>
</evidence>
<dbReference type="Gene3D" id="3.30.457.10">
    <property type="entry name" value="Copper amine oxidase-like, N-terminal domain"/>
    <property type="match status" value="1"/>
</dbReference>
<organism evidence="2 3">
    <name type="scientific">Paenibacillus albiflavus</name>
    <dbReference type="NCBI Taxonomy" id="2545760"/>
    <lineage>
        <taxon>Bacteria</taxon>
        <taxon>Bacillati</taxon>
        <taxon>Bacillota</taxon>
        <taxon>Bacilli</taxon>
        <taxon>Bacillales</taxon>
        <taxon>Paenibacillaceae</taxon>
        <taxon>Paenibacillus</taxon>
    </lineage>
</organism>
<gene>
    <name evidence="2" type="ORF">E0485_15860</name>
</gene>
<sequence length="507" mass="55156">MLKKSYKQVMSVLLAAMLVILAGCQSIAGVDLSKLVANNMTAVSGEGDMSLAVELVTAAGYKPSGEEAAILAIINSTKITIDNMKSEDSTHVSMTGKLTIKDKDIPFKLFSTDKSITIHMDGAKKPIVMPLETANGAISTELTKSLIGLDKKAEALLPTVVQYFVKQLPDVKIDSSKVSEKINGQSVPLTKLHIELSGSDLVKLLKGLLDNIIKDEAGLKGLIGQLFDIVVPILKENNDPSMAMILPFLDDKELALSMVLPVIMDSLKKMSASFDLNDPQVQQLKDSTLKLDLYVDSDSYIRKTAVDLNVVFPQVAGSSGIKGMKVTASNSMWNINKPVKAEPIDVSGGTLKINTGDPEQSVSFGKLMGNFDKNSTFYKLIKDDLKLLNKNVQIHVAKNTAESVIGQAYVNEEQYTMAPTRLLLEQLDADVKWNGEKHEITVVDYISDTTIVMHVGSNKATVNGAEKEMQSAVVSKDGYSYVPLRFIALEFGFDINYDANVVTVTRK</sequence>
<keyword evidence="3" id="KW-1185">Reference proteome</keyword>
<comment type="caution">
    <text evidence="2">The sequence shown here is derived from an EMBL/GenBank/DDBJ whole genome shotgun (WGS) entry which is preliminary data.</text>
</comment>
<accession>A0A4R4E8H6</accession>
<feature type="domain" description="Copper amine oxidase-like N-terminal" evidence="1">
    <location>
        <begin position="407"/>
        <end position="504"/>
    </location>
</feature>
<evidence type="ECO:0000313" key="3">
    <source>
        <dbReference type="Proteomes" id="UP000295418"/>
    </source>
</evidence>
<proteinExistence type="predicted"/>
<name>A0A4R4E8H6_9BACL</name>